<name>A0A178IMD1_9BACT</name>
<evidence type="ECO:0000256" key="4">
    <source>
        <dbReference type="ARBA" id="ARBA00022837"/>
    </source>
</evidence>
<feature type="chain" id="PRO_5008089115" description="Sulfatase N-terminal domain-containing protein" evidence="5">
    <location>
        <begin position="28"/>
        <end position="552"/>
    </location>
</feature>
<keyword evidence="5" id="KW-0732">Signal</keyword>
<dbReference type="Proteomes" id="UP000078486">
    <property type="component" value="Unassembled WGS sequence"/>
</dbReference>
<dbReference type="InterPro" id="IPR000917">
    <property type="entry name" value="Sulfatase_N"/>
</dbReference>
<dbReference type="CDD" id="cd16025">
    <property type="entry name" value="PAS_like"/>
    <property type="match status" value="1"/>
</dbReference>
<dbReference type="InterPro" id="IPR050738">
    <property type="entry name" value="Sulfatase"/>
</dbReference>
<evidence type="ECO:0000256" key="1">
    <source>
        <dbReference type="ARBA" id="ARBA00008779"/>
    </source>
</evidence>
<dbReference type="PANTHER" id="PTHR42693">
    <property type="entry name" value="ARYLSULFATASE FAMILY MEMBER"/>
    <property type="match status" value="1"/>
</dbReference>
<dbReference type="PROSITE" id="PS51257">
    <property type="entry name" value="PROKAR_LIPOPROTEIN"/>
    <property type="match status" value="1"/>
</dbReference>
<keyword evidence="2" id="KW-0479">Metal-binding</keyword>
<accession>A0A178IMD1</accession>
<dbReference type="AlphaFoldDB" id="A0A178IMD1"/>
<keyword evidence="3" id="KW-0378">Hydrolase</keyword>
<dbReference type="PROSITE" id="PS00149">
    <property type="entry name" value="SULFATASE_2"/>
    <property type="match status" value="1"/>
</dbReference>
<reference evidence="7 8" key="1">
    <citation type="submission" date="2016-01" db="EMBL/GenBank/DDBJ databases">
        <title>High potential of lignocellulose degradation of a new Verrucomicrobia species.</title>
        <authorList>
            <person name="Wang Y."/>
            <person name="Shi Y."/>
            <person name="Qiu Z."/>
            <person name="Liu S."/>
            <person name="Yang H."/>
        </authorList>
    </citation>
    <scope>NUCLEOTIDE SEQUENCE [LARGE SCALE GENOMIC DNA]</scope>
    <source>
        <strain evidence="7 8">TSB47</strain>
    </source>
</reference>
<gene>
    <name evidence="7" type="ORF">AW736_05185</name>
</gene>
<evidence type="ECO:0000259" key="6">
    <source>
        <dbReference type="Pfam" id="PF00884"/>
    </source>
</evidence>
<dbReference type="EMBL" id="LRRQ01000042">
    <property type="protein sequence ID" value="OAM91030.1"/>
    <property type="molecule type" value="Genomic_DNA"/>
</dbReference>
<dbReference type="PANTHER" id="PTHR42693:SF53">
    <property type="entry name" value="ENDO-4-O-SULFATASE"/>
    <property type="match status" value="1"/>
</dbReference>
<dbReference type="OrthoDB" id="9762324at2"/>
<evidence type="ECO:0000256" key="5">
    <source>
        <dbReference type="SAM" id="SignalP"/>
    </source>
</evidence>
<dbReference type="SUPFAM" id="SSF53649">
    <property type="entry name" value="Alkaline phosphatase-like"/>
    <property type="match status" value="1"/>
</dbReference>
<evidence type="ECO:0000256" key="2">
    <source>
        <dbReference type="ARBA" id="ARBA00022723"/>
    </source>
</evidence>
<dbReference type="Gene3D" id="3.30.1120.10">
    <property type="match status" value="1"/>
</dbReference>
<dbReference type="GO" id="GO:0004065">
    <property type="term" value="F:arylsulfatase activity"/>
    <property type="evidence" value="ECO:0007669"/>
    <property type="project" value="TreeGrafter"/>
</dbReference>
<dbReference type="InterPro" id="IPR017850">
    <property type="entry name" value="Alkaline_phosphatase_core_sf"/>
</dbReference>
<keyword evidence="4" id="KW-0106">Calcium</keyword>
<dbReference type="RefSeq" id="WP_068769157.1">
    <property type="nucleotide sequence ID" value="NZ_CP109796.1"/>
</dbReference>
<proteinExistence type="inferred from homology"/>
<keyword evidence="8" id="KW-1185">Reference proteome</keyword>
<comment type="caution">
    <text evidence="7">The sequence shown here is derived from an EMBL/GenBank/DDBJ whole genome shotgun (WGS) entry which is preliminary data.</text>
</comment>
<comment type="similarity">
    <text evidence="1">Belongs to the sulfatase family.</text>
</comment>
<feature type="domain" description="Sulfatase N-terminal" evidence="6">
    <location>
        <begin position="35"/>
        <end position="433"/>
    </location>
</feature>
<dbReference type="GO" id="GO:0046872">
    <property type="term" value="F:metal ion binding"/>
    <property type="evidence" value="ECO:0007669"/>
    <property type="project" value="UniProtKB-KW"/>
</dbReference>
<evidence type="ECO:0000256" key="3">
    <source>
        <dbReference type="ARBA" id="ARBA00022801"/>
    </source>
</evidence>
<protein>
    <recommendedName>
        <fullName evidence="6">Sulfatase N-terminal domain-containing protein</fullName>
    </recommendedName>
</protein>
<feature type="signal peptide" evidence="5">
    <location>
        <begin position="1"/>
        <end position="27"/>
    </location>
</feature>
<dbReference type="InterPro" id="IPR024607">
    <property type="entry name" value="Sulfatase_CS"/>
</dbReference>
<dbReference type="Gene3D" id="3.40.720.10">
    <property type="entry name" value="Alkaline Phosphatase, subunit A"/>
    <property type="match status" value="1"/>
</dbReference>
<evidence type="ECO:0000313" key="8">
    <source>
        <dbReference type="Proteomes" id="UP000078486"/>
    </source>
</evidence>
<organism evidence="7 8">
    <name type="scientific">Termitidicoccus mucosus</name>
    <dbReference type="NCBI Taxonomy" id="1184151"/>
    <lineage>
        <taxon>Bacteria</taxon>
        <taxon>Pseudomonadati</taxon>
        <taxon>Verrucomicrobiota</taxon>
        <taxon>Opitutia</taxon>
        <taxon>Opitutales</taxon>
        <taxon>Opitutaceae</taxon>
        <taxon>Termitidicoccus</taxon>
    </lineage>
</organism>
<evidence type="ECO:0000313" key="7">
    <source>
        <dbReference type="EMBL" id="OAM91030.1"/>
    </source>
</evidence>
<sequence length="552" mass="61235">MPPKTLLTTTGLPLALGLTASCLSAQQAPEQPPRPNIVLILADDLGYSDLGCYGSEISTPNLDRLAQNGIRATQFYNQARCCPTRAALLTGRYPHQVGIGDMIDDYAAATRAAANSPAYQDHLAMNSPTIAEVLRTAGYTTLMSGKWHLGKRPEEWPVRRGFDRSFVQIDGAMNYYGGDSGNGPRARMAIDDKPWTPPRDGFYSTDAFAEHAIEFVNETIKNKSAKPFFLYLPFNAPHWPLQAPEDEIAKYKGKYDIGWHAVRTQRLARMKQLGIIANSQDMAATDRGNNKPWDKLTDKERAEWARRMEIYAAQVEHMDRCIGKLLDKLTRLGVEKNTLVIFISDNGGAAEDPNRSNKNVAIGHRDSFRGYARPWASVSNTPWKRHKTTAYEGGISTPLIACWPAGIDTANNGKLVREPAHIIDLLPTFIVLSGAEYPANASGKPEGKNILAMLRGGTGNPDRIFCWEHEGNRGIRKGKWKLVSSPASGPAGKAKESEWELYDMENDRIESRNLAKERPAVVKDLKIAYDHWAKRCGVIAHNELVVKKRAAK</sequence>
<dbReference type="Pfam" id="PF00884">
    <property type="entry name" value="Sulfatase"/>
    <property type="match status" value="1"/>
</dbReference>